<dbReference type="GO" id="GO:0030420">
    <property type="term" value="P:establishment of competence for transformation"/>
    <property type="evidence" value="ECO:0007669"/>
    <property type="project" value="InterPro"/>
</dbReference>
<dbReference type="Proteomes" id="UP000255417">
    <property type="component" value="Unassembled WGS sequence"/>
</dbReference>
<dbReference type="InterPro" id="IPR004797">
    <property type="entry name" value="Competence_ComEC/Rec2"/>
</dbReference>
<dbReference type="Pfam" id="PF00753">
    <property type="entry name" value="Lactamase_B"/>
    <property type="match status" value="1"/>
</dbReference>
<dbReference type="PANTHER" id="PTHR30619:SF1">
    <property type="entry name" value="RECOMBINATION PROTEIN 2"/>
    <property type="match status" value="1"/>
</dbReference>
<evidence type="ECO:0000256" key="6">
    <source>
        <dbReference type="SAM" id="Phobius"/>
    </source>
</evidence>
<name>A0A379C8P6_9PAST</name>
<dbReference type="Pfam" id="PF03772">
    <property type="entry name" value="Competence"/>
    <property type="match status" value="1"/>
</dbReference>
<evidence type="ECO:0000256" key="2">
    <source>
        <dbReference type="ARBA" id="ARBA00022475"/>
    </source>
</evidence>
<organism evidence="8 9">
    <name type="scientific">Phocoenobacter uteri</name>
    <dbReference type="NCBI Taxonomy" id="146806"/>
    <lineage>
        <taxon>Bacteria</taxon>
        <taxon>Pseudomonadati</taxon>
        <taxon>Pseudomonadota</taxon>
        <taxon>Gammaproteobacteria</taxon>
        <taxon>Pasteurellales</taxon>
        <taxon>Pasteurellaceae</taxon>
        <taxon>Phocoenobacter</taxon>
    </lineage>
</organism>
<feature type="transmembrane region" description="Helical" evidence="6">
    <location>
        <begin position="443"/>
        <end position="462"/>
    </location>
</feature>
<feature type="transmembrane region" description="Helical" evidence="6">
    <location>
        <begin position="337"/>
        <end position="353"/>
    </location>
</feature>
<dbReference type="EMBL" id="UGTA01000001">
    <property type="protein sequence ID" value="SUB58634.1"/>
    <property type="molecule type" value="Genomic_DNA"/>
</dbReference>
<dbReference type="SUPFAM" id="SSF56281">
    <property type="entry name" value="Metallo-hydrolase/oxidoreductase"/>
    <property type="match status" value="1"/>
</dbReference>
<feature type="transmembrane region" description="Helical" evidence="6">
    <location>
        <begin position="315"/>
        <end position="331"/>
    </location>
</feature>
<evidence type="ECO:0000256" key="3">
    <source>
        <dbReference type="ARBA" id="ARBA00022692"/>
    </source>
</evidence>
<keyword evidence="5 6" id="KW-0472">Membrane</keyword>
<evidence type="ECO:0000313" key="9">
    <source>
        <dbReference type="Proteomes" id="UP000255417"/>
    </source>
</evidence>
<dbReference type="InterPro" id="IPR035681">
    <property type="entry name" value="ComA-like_MBL"/>
</dbReference>
<feature type="transmembrane region" description="Helical" evidence="6">
    <location>
        <begin position="270"/>
        <end position="303"/>
    </location>
</feature>
<comment type="subcellular location">
    <subcellularLocation>
        <location evidence="1">Cell membrane</location>
        <topology evidence="1">Multi-pass membrane protein</topology>
    </subcellularLocation>
</comment>
<dbReference type="RefSeq" id="WP_115315150.1">
    <property type="nucleotide sequence ID" value="NZ_LWIF01000001.1"/>
</dbReference>
<feature type="transmembrane region" description="Helical" evidence="6">
    <location>
        <begin position="217"/>
        <end position="236"/>
    </location>
</feature>
<evidence type="ECO:0000256" key="4">
    <source>
        <dbReference type="ARBA" id="ARBA00022989"/>
    </source>
</evidence>
<dbReference type="InterPro" id="IPR052159">
    <property type="entry name" value="Competence_DNA_uptake"/>
</dbReference>
<dbReference type="InterPro" id="IPR036866">
    <property type="entry name" value="RibonucZ/Hydroxyglut_hydro"/>
</dbReference>
<feature type="transmembrane region" description="Helical" evidence="6">
    <location>
        <begin position="405"/>
        <end position="431"/>
    </location>
</feature>
<feature type="transmembrane region" description="Helical" evidence="6">
    <location>
        <begin position="468"/>
        <end position="485"/>
    </location>
</feature>
<keyword evidence="3 6" id="KW-0812">Transmembrane</keyword>
<dbReference type="InterPro" id="IPR004477">
    <property type="entry name" value="ComEC_N"/>
</dbReference>
<keyword evidence="9" id="KW-1185">Reference proteome</keyword>
<feature type="transmembrane region" description="Helical" evidence="6">
    <location>
        <begin position="373"/>
        <end position="399"/>
    </location>
</feature>
<dbReference type="NCBIfam" id="TIGR00361">
    <property type="entry name" value="ComEC_Rec2"/>
    <property type="match status" value="1"/>
</dbReference>
<dbReference type="GO" id="GO:0005886">
    <property type="term" value="C:plasma membrane"/>
    <property type="evidence" value="ECO:0007669"/>
    <property type="project" value="UniProtKB-SubCell"/>
</dbReference>
<keyword evidence="2" id="KW-1003">Cell membrane</keyword>
<dbReference type="OrthoDB" id="9761531at2"/>
<evidence type="ECO:0000259" key="7">
    <source>
        <dbReference type="SMART" id="SM00849"/>
    </source>
</evidence>
<proteinExistence type="predicted"/>
<reference evidence="8 9" key="1">
    <citation type="submission" date="2018-06" db="EMBL/GenBank/DDBJ databases">
        <authorList>
            <consortium name="Pathogen Informatics"/>
            <person name="Doyle S."/>
        </authorList>
    </citation>
    <scope>NUCLEOTIDE SEQUENCE [LARGE SCALE GENOMIC DNA]</scope>
    <source>
        <strain evidence="8 9">NCTC12872</strain>
    </source>
</reference>
<sequence length="776" mass="89436">MNLDRFCILFCLLLLPLLWLPLDCFSMVISISAAFLLLTIFCKKLSWGILFLIILVSFYQVQKIAKNAQNITAYQTNAKVKITQILHDTDYQTAIGQLGNGLKLYLKWQTKEPLKLEKSYQANLKIRPISSRLNKGNFNKQQWYFANHIKGIATVKQASVLEKTTEQSIRTQWLNNVKSQTKNLATQGLILALGFGERAWLDNQHWHVFKQTATAHLIAISGLHIGLVAWLSFWLIKLLQYGILLFSTQISGQILSEICKKWGLSYRLPLLFGLSCAIGYAFLANFSMPTLRALLAISMVLACQLARRHYTPMQLWWRIIALLLICDPITLLSSSFWLSILAVLCLIIWYRYFPLKQIIALLPLKNTGQSNKIMHFIVALVHLQIGILLLFAPVQFYFFEGISPYSFVANLSIVPFYSLIIVPMILFSLITNNMLETWQITDYLLQISLEILTPLSHNWMTLSQYQQWQILTLNFAVLMLLYAWLNQKIKVWWRYITFITFLFNGAFYGYFFTLPKAQWITFDVGQGLANALVYRKGLQTRAILYDTGGSWGKGKAQNSMAKLEILPYLKRNDIEVEAIFLSHDDRDHSGGVTDILKAYPKARLISSSQQKYADRQPEICIEGKQWQFGDFHLQSYYPKPSQAGVFRSKNANSCVILVKIYDFRLLLTGDITQKQEPYFAPKIGKIDFLQVPHHGSKTSTSYTLLNYTQPKFVMISTGRWNMWHLPNKNVIKRLKERNIQVLDTAKVGMIAVDFDNNGYEIKITKGKERAWYNQLF</sequence>
<feature type="transmembrane region" description="Helical" evidence="6">
    <location>
        <begin position="34"/>
        <end position="59"/>
    </location>
</feature>
<gene>
    <name evidence="8" type="ORF">NCTC12872_00598</name>
</gene>
<protein>
    <submittedName>
        <fullName evidence="8">ComEC family competence protein</fullName>
    </submittedName>
</protein>
<evidence type="ECO:0000256" key="1">
    <source>
        <dbReference type="ARBA" id="ARBA00004651"/>
    </source>
</evidence>
<feature type="domain" description="Metallo-beta-lactamase" evidence="7">
    <location>
        <begin position="528"/>
        <end position="719"/>
    </location>
</feature>
<keyword evidence="4 6" id="KW-1133">Transmembrane helix</keyword>
<dbReference type="Pfam" id="PF13567">
    <property type="entry name" value="DUF4131"/>
    <property type="match status" value="1"/>
</dbReference>
<evidence type="ECO:0000313" key="8">
    <source>
        <dbReference type="EMBL" id="SUB58634.1"/>
    </source>
</evidence>
<dbReference type="InterPro" id="IPR001279">
    <property type="entry name" value="Metallo-B-lactamas"/>
</dbReference>
<dbReference type="InterPro" id="IPR025405">
    <property type="entry name" value="DUF4131"/>
</dbReference>
<accession>A0A379C8P6</accession>
<dbReference type="SMART" id="SM00849">
    <property type="entry name" value="Lactamase_B"/>
    <property type="match status" value="1"/>
</dbReference>
<dbReference type="NCBIfam" id="TIGR00360">
    <property type="entry name" value="ComEC_N-term"/>
    <property type="match status" value="1"/>
</dbReference>
<dbReference type="CDD" id="cd07731">
    <property type="entry name" value="ComA-like_MBL-fold"/>
    <property type="match status" value="1"/>
</dbReference>
<dbReference type="Gene3D" id="3.60.15.10">
    <property type="entry name" value="Ribonuclease Z/Hydroxyacylglutathione hydrolase-like"/>
    <property type="match status" value="1"/>
</dbReference>
<dbReference type="PANTHER" id="PTHR30619">
    <property type="entry name" value="DNA INTERNALIZATION/COMPETENCE PROTEIN COMEC/REC2"/>
    <property type="match status" value="1"/>
</dbReference>
<evidence type="ECO:0000256" key="5">
    <source>
        <dbReference type="ARBA" id="ARBA00023136"/>
    </source>
</evidence>
<feature type="transmembrane region" description="Helical" evidence="6">
    <location>
        <begin position="492"/>
        <end position="511"/>
    </location>
</feature>
<dbReference type="AlphaFoldDB" id="A0A379C8P6"/>